<evidence type="ECO:0000313" key="1">
    <source>
        <dbReference type="EMBL" id="GJH16051.1"/>
    </source>
</evidence>
<comment type="caution">
    <text evidence="1">The sequence shown here is derived from an EMBL/GenBank/DDBJ whole genome shotgun (WGS) entry which is preliminary data.</text>
</comment>
<dbReference type="EMBL" id="BPUR01000002">
    <property type="protein sequence ID" value="GJH16051.1"/>
    <property type="molecule type" value="Genomic_DNA"/>
</dbReference>
<accession>A0ACB5QM75</accession>
<reference evidence="1" key="1">
    <citation type="submission" date="2021-09" db="EMBL/GenBank/DDBJ databases">
        <title>Isolation and characterization of 3-chlorobenzoate degrading bacteria from soils in Shizuoka.</title>
        <authorList>
            <person name="Ifat A."/>
            <person name="Ogawa N."/>
            <person name="Kimbara K."/>
            <person name="Moriuchi R."/>
            <person name="Dohra H."/>
            <person name="Shintani M."/>
        </authorList>
    </citation>
    <scope>NUCLEOTIDE SEQUENCE</scope>
    <source>
        <strain evidence="1">19CS2-2</strain>
    </source>
</reference>
<dbReference type="Proteomes" id="UP001055013">
    <property type="component" value="Unassembled WGS sequence"/>
</dbReference>
<organism evidence="1 2">
    <name type="scientific">Caballeronia novacaledonica</name>
    <dbReference type="NCBI Taxonomy" id="1544861"/>
    <lineage>
        <taxon>Bacteria</taxon>
        <taxon>Pseudomonadati</taxon>
        <taxon>Pseudomonadota</taxon>
        <taxon>Betaproteobacteria</taxon>
        <taxon>Burkholderiales</taxon>
        <taxon>Burkholderiaceae</taxon>
        <taxon>Caballeronia</taxon>
    </lineage>
</organism>
<evidence type="ECO:0000313" key="2">
    <source>
        <dbReference type="Proteomes" id="UP001055013"/>
    </source>
</evidence>
<keyword evidence="2" id="KW-1185">Reference proteome</keyword>
<sequence length="758" mass="81764">MKRDQPNLHAPDVSAGRRRFLQTGAALAGGLLLEIHATGIGIRSARAASITDSTAGNFAPNAWVRITPENQVLLVVHKFDSGTGVKNALGLMLAEELDADWDRVRVIQPDDPLAKAYLHPLWGMHATGGSTSVSLEWDTLRRAGATARAMLVAEAARRWSVDQDACNAAASVVFHPASGRKASYGELAAGAAAGPVPAQVTLKRPDQFVLIGKERRSYRVADKVTGRAQYAIDVKLPGMLTAIVIHPPVVNASVKSFNADAVKALPGVRDVFAIEIPDVIAHFRENMPAMPVANGVAQPGVTIVADHFWAAQRARKVLKVEWGESDLASFNSDTVLEEMKKHVDDPGMKSKTKGAAEATFRDAPRVVEAVYSMPYKAHAQMEPLSVVAWVKPDGVEYWGGIQVPSRCAQAAESIAGVPRDKVRIHLTEAGGSFGAREGLHQILEATFISKRMGRPIKLLYSREDDVRGLYYHAASVHKARAALDASGNLLGFSLRAVVPSIKEPDDPGFLAKVPVDPSCTEGMRDDFYYDIASLDLAWVRHEPGFPIWWWRAVSYVPNIFAIESLIDEAAYAAGQDPVDYRRRALSSRPNLQAVLDRAAVLAGWKANNFRDIGAGRGQGVAVYEGYKSYIAIVADVEVKEDTVKVNKITCVVDCGLAVDPSSVHQQLAGGIVWGVSTALTNAIHIENGQVRESNFHDYPVLRIHEAPELAIEILPPSGRPPGGVGELSNPPVVPAIGNAIFAATGKRLRATPFVMAQT</sequence>
<name>A0ACB5QM75_9BURK</name>
<proteinExistence type="predicted"/>
<gene>
    <name evidence="1" type="ORF">CBA19CS22_05935</name>
</gene>
<protein>
    <submittedName>
        <fullName evidence="1">Xanthine dehydrogenase family protein molybdopterin-binding subunit</fullName>
    </submittedName>
</protein>